<comment type="caution">
    <text evidence="4">The sequence shown here is derived from an EMBL/GenBank/DDBJ whole genome shotgun (WGS) entry which is preliminary data.</text>
</comment>
<gene>
    <name evidence="4" type="ORF">ACH429_20785</name>
</gene>
<evidence type="ECO:0000259" key="3">
    <source>
        <dbReference type="PROSITE" id="PS50043"/>
    </source>
</evidence>
<dbReference type="SUPFAM" id="SSF46894">
    <property type="entry name" value="C-terminal effector domain of the bipartite response regulators"/>
    <property type="match status" value="1"/>
</dbReference>
<evidence type="ECO:0000256" key="1">
    <source>
        <dbReference type="ARBA" id="ARBA00022741"/>
    </source>
</evidence>
<sequence>MASIKVTGRAPELARLRTTIERARVGRTTTVLVRGEPRIGKSTVLEAVAALAGEAGFQVAAAGARGGPDRPFAAAGQILGRLLATSSAVTAADGPPSPELLWKLTELVRAKSRHVPVAICLDDISHLDPWSLRWVLALSGSVFPTPLVIAVSEDDVSPVHGSSPRAELAASAEHIRLTGLPPAAVIEFAANRCGVTLGEESAAVCHELTGGNPGLLLALLSERAGTVLTAETVRATSGSAVLLGSERWLADLGEPALELARAVAVLGADAEITWAAELARLTVQDALCAIDELVDRCLLANRTPLTFRHPLLATMVVGAIPVGTRTALHLRAAEILRDGHFGMTGVARQLVAAGPLGLDWAVRPMRIAARQLAREGRAEDAARHLRGVLRERLRPRVRSAVRRELAELDAFVDPDLTVRQLEAARQEADDPEIATDYAVALAALLTECGRPVDAVAVLDDTAERLGPAPSAQSWRLRLHKAYVCLGGPAFLSGAADRLDDLVAERPRGQGALKELAGLRAAEAVHAGADRAAAVRHSRQALAGGGGGQARCFWHGCVTLIRADELTEAWAHCGRVRLADGARPGRWDHVTAELLRAMVCRVRGDLAGVAGALAPMADVLRSAAFASHVRAAPAVSLLAEARALMGDTDAALALLGDCGLDRELPWRQDTWAVLSARAVVWECVGELPRAVEDHLAAGRLLAECQVGNPSVAPWRSRAARLLAAAGETGRAARLADAELDEARRWGTPRAIGIAEHAVAMAESGARRIDLLATAAGTLARSPARLELAAARCDLGTALAEAGRLHEACIEFDAALSTAESCGARPLARRIAIARQEIRPADIRESVHPNLPELTPQELKILCLARDGHTNRAIAGKLFVTVRTVEFHLSGAYRKLGISGRQQLAQLLPETVVNTTAATTAPTTAPTTAATTTAAAMTATAMTAVAPLPQRAGG</sequence>
<dbReference type="Gene3D" id="1.10.10.10">
    <property type="entry name" value="Winged helix-like DNA-binding domain superfamily/Winged helix DNA-binding domain"/>
    <property type="match status" value="1"/>
</dbReference>
<dbReference type="Pfam" id="PF00196">
    <property type="entry name" value="GerE"/>
    <property type="match status" value="1"/>
</dbReference>
<dbReference type="Pfam" id="PF13191">
    <property type="entry name" value="AAA_16"/>
    <property type="match status" value="1"/>
</dbReference>
<accession>A0ABW7UVB1</accession>
<dbReference type="SUPFAM" id="SSF52540">
    <property type="entry name" value="P-loop containing nucleoside triphosphate hydrolases"/>
    <property type="match status" value="1"/>
</dbReference>
<feature type="domain" description="HTH luxR-type" evidence="3">
    <location>
        <begin position="845"/>
        <end position="910"/>
    </location>
</feature>
<dbReference type="PANTHER" id="PTHR16305:SF35">
    <property type="entry name" value="TRANSCRIPTIONAL ACTIVATOR DOMAIN"/>
    <property type="match status" value="1"/>
</dbReference>
<dbReference type="EMBL" id="JBIRWE010000009">
    <property type="protein sequence ID" value="MFI1966514.1"/>
    <property type="molecule type" value="Genomic_DNA"/>
</dbReference>
<dbReference type="InterPro" id="IPR000792">
    <property type="entry name" value="Tscrpt_reg_LuxR_C"/>
</dbReference>
<keyword evidence="1" id="KW-0547">Nucleotide-binding</keyword>
<reference evidence="4 5" key="1">
    <citation type="submission" date="2024-10" db="EMBL/GenBank/DDBJ databases">
        <title>The Natural Products Discovery Center: Release of the First 8490 Sequenced Strains for Exploring Actinobacteria Biosynthetic Diversity.</title>
        <authorList>
            <person name="Kalkreuter E."/>
            <person name="Kautsar S.A."/>
            <person name="Yang D."/>
            <person name="Bader C.D."/>
            <person name="Teijaro C.N."/>
            <person name="Fluegel L."/>
            <person name="Davis C.M."/>
            <person name="Simpson J.R."/>
            <person name="Lauterbach L."/>
            <person name="Steele A.D."/>
            <person name="Gui C."/>
            <person name="Meng S."/>
            <person name="Li G."/>
            <person name="Viehrig K."/>
            <person name="Ye F."/>
            <person name="Su P."/>
            <person name="Kiefer A.F."/>
            <person name="Nichols A."/>
            <person name="Cepeda A.J."/>
            <person name="Yan W."/>
            <person name="Fan B."/>
            <person name="Jiang Y."/>
            <person name="Adhikari A."/>
            <person name="Zheng C.-J."/>
            <person name="Schuster L."/>
            <person name="Cowan T.M."/>
            <person name="Smanski M.J."/>
            <person name="Chevrette M.G."/>
            <person name="De Carvalho L.P.S."/>
            <person name="Shen B."/>
        </authorList>
    </citation>
    <scope>NUCLEOTIDE SEQUENCE [LARGE SCALE GENOMIC DNA]</scope>
    <source>
        <strain evidence="4 5">NPDC020327</strain>
    </source>
</reference>
<keyword evidence="2" id="KW-0067">ATP-binding</keyword>
<dbReference type="SMART" id="SM00421">
    <property type="entry name" value="HTH_LUXR"/>
    <property type="match status" value="1"/>
</dbReference>
<evidence type="ECO:0000313" key="5">
    <source>
        <dbReference type="Proteomes" id="UP001611548"/>
    </source>
</evidence>
<dbReference type="PRINTS" id="PR00038">
    <property type="entry name" value="HTHLUXR"/>
</dbReference>
<evidence type="ECO:0000313" key="4">
    <source>
        <dbReference type="EMBL" id="MFI1966514.1"/>
    </source>
</evidence>
<name>A0ABW7UVB1_9ACTN</name>
<proteinExistence type="predicted"/>
<dbReference type="Proteomes" id="UP001611548">
    <property type="component" value="Unassembled WGS sequence"/>
</dbReference>
<dbReference type="PANTHER" id="PTHR16305">
    <property type="entry name" value="TESTICULAR SOLUBLE ADENYLYL CYCLASE"/>
    <property type="match status" value="1"/>
</dbReference>
<protein>
    <submittedName>
        <fullName evidence="4">LuxR C-terminal-related transcriptional regulator</fullName>
    </submittedName>
</protein>
<dbReference type="InterPro" id="IPR027417">
    <property type="entry name" value="P-loop_NTPase"/>
</dbReference>
<organism evidence="4 5">
    <name type="scientific">Streptomyces pathocidini</name>
    <dbReference type="NCBI Taxonomy" id="1650571"/>
    <lineage>
        <taxon>Bacteria</taxon>
        <taxon>Bacillati</taxon>
        <taxon>Actinomycetota</taxon>
        <taxon>Actinomycetes</taxon>
        <taxon>Kitasatosporales</taxon>
        <taxon>Streptomycetaceae</taxon>
        <taxon>Streptomyces</taxon>
    </lineage>
</organism>
<dbReference type="PROSITE" id="PS50043">
    <property type="entry name" value="HTH_LUXR_2"/>
    <property type="match status" value="1"/>
</dbReference>
<dbReference type="CDD" id="cd06170">
    <property type="entry name" value="LuxR_C_like"/>
    <property type="match status" value="1"/>
</dbReference>
<keyword evidence="5" id="KW-1185">Reference proteome</keyword>
<dbReference type="InterPro" id="IPR016032">
    <property type="entry name" value="Sig_transdc_resp-reg_C-effctor"/>
</dbReference>
<dbReference type="RefSeq" id="WP_079101147.1">
    <property type="nucleotide sequence ID" value="NZ_JBIRWE010000009.1"/>
</dbReference>
<evidence type="ECO:0000256" key="2">
    <source>
        <dbReference type="ARBA" id="ARBA00022840"/>
    </source>
</evidence>
<dbReference type="InterPro" id="IPR041664">
    <property type="entry name" value="AAA_16"/>
</dbReference>
<dbReference type="InterPro" id="IPR036388">
    <property type="entry name" value="WH-like_DNA-bd_sf"/>
</dbReference>